<reference evidence="1" key="1">
    <citation type="submission" date="2020-08" db="EMBL/GenBank/DDBJ databases">
        <title>Genomic Encyclopedia of Type Strains, Phase IV (KMG-V): Genome sequencing to study the core and pangenomes of soil and plant-associated prokaryotes.</title>
        <authorList>
            <person name="Whitman W."/>
        </authorList>
    </citation>
    <scope>NUCLEOTIDE SEQUENCE</scope>
    <source>
        <strain evidence="1">M8UP15</strain>
    </source>
</reference>
<evidence type="ECO:0000313" key="1">
    <source>
        <dbReference type="EMBL" id="MBB5339874.1"/>
    </source>
</evidence>
<sequence>MRPLAFRILDYKSIKESGICNLSEDRITALAGQNEAGKTSILTALRDFDLDDGADTATPDYLPDQNAESANPFIGVKFAVDSAELDRILGTQEIPPEAKAKLLKDEFVWVWRSPKAKLFTLEAPLTKLWPTAKPANDLKTSDTATDETPIVEPTYISVRKFAALIRTYSPHFTYFDTFKDELPREISIQAIVTATSDQLRDLAFKGLPLTVRDFLTLAKIDMNHVSKIAADDRILGNYLKEKAANISGHFLDYWKQRNSEETVTLRAQHNRKANGELFLSFYVHDGVDQYPDQRSRGFLWFLSFFLRLTSAEVEARDIPSLILIDEPGTYLHSKAQKDVLALLENWIVKTHWVLYSTHSPYLLPASDLHRVKIVVKQGGKGTFIADRLTDPRIKSSGFSDALSPVLTSIGIDLNESFNLIKKKNVLVEGISDYYYLHAWDKLLGLSALNEISVFPGTSASTVPTLASLLIGWGTQFCALLDRDGPGNNAAKKLREDMSVNPDCIIQITGGIAVEDLFSCEDFGKLLKNYDDTLAPDLSSTPTKMMNKLNIDKVLLARSFSAAVNNKKLLVEQLTEETKKKVNALFAEIVESLSKQPI</sequence>
<evidence type="ECO:0000313" key="2">
    <source>
        <dbReference type="Proteomes" id="UP000569005"/>
    </source>
</evidence>
<keyword evidence="2" id="KW-1185">Reference proteome</keyword>
<keyword evidence="1" id="KW-0255">Endonuclease</keyword>
<gene>
    <name evidence="1" type="ORF">HDF13_002207</name>
</gene>
<keyword evidence="1" id="KW-0378">Hydrolase</keyword>
<dbReference type="Proteomes" id="UP000569005">
    <property type="component" value="Unassembled WGS sequence"/>
</dbReference>
<accession>A0ACC5NZ70</accession>
<comment type="caution">
    <text evidence="1">The sequence shown here is derived from an EMBL/GenBank/DDBJ whole genome shotgun (WGS) entry which is preliminary data.</text>
</comment>
<organism evidence="1 2">
    <name type="scientific">Tunturiibacter gelidiferens</name>
    <dbReference type="NCBI Taxonomy" id="3069689"/>
    <lineage>
        <taxon>Bacteria</taxon>
        <taxon>Pseudomonadati</taxon>
        <taxon>Acidobacteriota</taxon>
        <taxon>Terriglobia</taxon>
        <taxon>Terriglobales</taxon>
        <taxon>Acidobacteriaceae</taxon>
        <taxon>Tunturiibacter</taxon>
    </lineage>
</organism>
<protein>
    <submittedName>
        <fullName evidence="1">ATP-dependent endonuclease of OLD family</fullName>
    </submittedName>
</protein>
<proteinExistence type="predicted"/>
<dbReference type="EMBL" id="JACHEA010000001">
    <property type="protein sequence ID" value="MBB5339874.1"/>
    <property type="molecule type" value="Genomic_DNA"/>
</dbReference>
<name>A0ACC5NZ70_9BACT</name>
<keyword evidence="1" id="KW-0540">Nuclease</keyword>